<feature type="domain" description="tRNA/rRNA methyltransferase SpoU type" evidence="3">
    <location>
        <begin position="178"/>
        <end position="287"/>
    </location>
</feature>
<keyword evidence="5" id="KW-1185">Reference proteome</keyword>
<organism evidence="4 5">
    <name type="scientific">Brugia timori</name>
    <dbReference type="NCBI Taxonomy" id="42155"/>
    <lineage>
        <taxon>Eukaryota</taxon>
        <taxon>Metazoa</taxon>
        <taxon>Ecdysozoa</taxon>
        <taxon>Nematoda</taxon>
        <taxon>Chromadorea</taxon>
        <taxon>Rhabditida</taxon>
        <taxon>Spirurina</taxon>
        <taxon>Spiruromorpha</taxon>
        <taxon>Filarioidea</taxon>
        <taxon>Onchocercidae</taxon>
        <taxon>Brugia</taxon>
    </lineage>
</organism>
<dbReference type="AlphaFoldDB" id="A0A3P7VAF2"/>
<dbReference type="InterPro" id="IPR029028">
    <property type="entry name" value="Alpha/beta_knot_MTases"/>
</dbReference>
<sequence length="287" mass="32766">MEKLELFCIKCLKEPVQQPSIRLLVSWILVRLYCNNEDAFQKFIGIEKEAAFTQCFTLFHPWCTAQNFTVRCTSLAALKLLWNIVGNKLRDQFHYLRCIIEFDAEKAGYFDECHSFVCMLSGNFPEKKFKRKLLLFCQTQVQRHQQIREPDGLSDISVIQRKFNAVSVNRALLEGVSLIVVASLLDKAANLGGICRTCEVLGVEKLIVADLAKIKDRDFMALSMSSENWMNLEEHVLLNTVSLLPNLLLSFRNSGYVIIGAEQTTNSTPLHKIRFPSKMVLLLGNEK</sequence>
<dbReference type="PANTHER" id="PTHR12029">
    <property type="entry name" value="RNA METHYLTRANSFERASE"/>
    <property type="match status" value="1"/>
</dbReference>
<dbReference type="EMBL" id="UZAG01019725">
    <property type="protein sequence ID" value="VDO44650.1"/>
    <property type="molecule type" value="Genomic_DNA"/>
</dbReference>
<dbReference type="InterPro" id="IPR045330">
    <property type="entry name" value="TRM3/TARBP1"/>
</dbReference>
<dbReference type="Pfam" id="PF00588">
    <property type="entry name" value="SpoU_methylase"/>
    <property type="match status" value="1"/>
</dbReference>
<dbReference type="GO" id="GO:0030488">
    <property type="term" value="P:tRNA methylation"/>
    <property type="evidence" value="ECO:0007669"/>
    <property type="project" value="TreeGrafter"/>
</dbReference>
<proteinExistence type="predicted"/>
<dbReference type="PANTHER" id="PTHR12029:SF11">
    <property type="entry name" value="METHYLTRANSFERASE TARBP1-RELATED"/>
    <property type="match status" value="1"/>
</dbReference>
<evidence type="ECO:0000259" key="3">
    <source>
        <dbReference type="Pfam" id="PF00588"/>
    </source>
</evidence>
<accession>A0A3P7VAF2</accession>
<evidence type="ECO:0000313" key="4">
    <source>
        <dbReference type="EMBL" id="VDO44650.1"/>
    </source>
</evidence>
<dbReference type="GO" id="GO:0016423">
    <property type="term" value="F:tRNA (guanine) methyltransferase activity"/>
    <property type="evidence" value="ECO:0007669"/>
    <property type="project" value="TreeGrafter"/>
</dbReference>
<gene>
    <name evidence="4" type="ORF">BTMF_LOCUS13060</name>
</gene>
<dbReference type="GO" id="GO:0003723">
    <property type="term" value="F:RNA binding"/>
    <property type="evidence" value="ECO:0007669"/>
    <property type="project" value="InterPro"/>
</dbReference>
<dbReference type="SUPFAM" id="SSF75217">
    <property type="entry name" value="alpha/beta knot"/>
    <property type="match status" value="1"/>
</dbReference>
<protein>
    <recommendedName>
        <fullName evidence="3">tRNA/rRNA methyltransferase SpoU type domain-containing protein</fullName>
    </recommendedName>
</protein>
<evidence type="ECO:0000256" key="2">
    <source>
        <dbReference type="ARBA" id="ARBA00022679"/>
    </source>
</evidence>
<dbReference type="InterPro" id="IPR029026">
    <property type="entry name" value="tRNA_m1G_MTases_N"/>
</dbReference>
<dbReference type="Gene3D" id="3.40.1280.10">
    <property type="match status" value="1"/>
</dbReference>
<keyword evidence="2" id="KW-0808">Transferase</keyword>
<dbReference type="Proteomes" id="UP000280834">
    <property type="component" value="Unassembled WGS sequence"/>
</dbReference>
<reference evidence="4 5" key="1">
    <citation type="submission" date="2018-11" db="EMBL/GenBank/DDBJ databases">
        <authorList>
            <consortium name="Pathogen Informatics"/>
        </authorList>
    </citation>
    <scope>NUCLEOTIDE SEQUENCE [LARGE SCALE GENOMIC DNA]</scope>
</reference>
<feature type="non-terminal residue" evidence="4">
    <location>
        <position position="287"/>
    </location>
</feature>
<evidence type="ECO:0000256" key="1">
    <source>
        <dbReference type="ARBA" id="ARBA00022603"/>
    </source>
</evidence>
<keyword evidence="1" id="KW-0489">Methyltransferase</keyword>
<dbReference type="InterPro" id="IPR001537">
    <property type="entry name" value="SpoU_MeTrfase"/>
</dbReference>
<evidence type="ECO:0000313" key="5">
    <source>
        <dbReference type="Proteomes" id="UP000280834"/>
    </source>
</evidence>
<name>A0A3P7VAF2_9BILA</name>